<accession>A0A1W6MVX7</accession>
<gene>
    <name evidence="1" type="ORF">B1812_12290</name>
</gene>
<sequence>MSFDIAAARADEFDVMKMPPRKGVPGQLEGTMRHDAATFDKVESLIRAAQTGEVGERLINKLC</sequence>
<organism evidence="1 2">
    <name type="scientific">Methylocystis bryophila</name>
    <dbReference type="NCBI Taxonomy" id="655015"/>
    <lineage>
        <taxon>Bacteria</taxon>
        <taxon>Pseudomonadati</taxon>
        <taxon>Pseudomonadota</taxon>
        <taxon>Alphaproteobacteria</taxon>
        <taxon>Hyphomicrobiales</taxon>
        <taxon>Methylocystaceae</taxon>
        <taxon>Methylocystis</taxon>
    </lineage>
</organism>
<name>A0A1W6MVX7_9HYPH</name>
<dbReference type="Proteomes" id="UP000193978">
    <property type="component" value="Chromosome"/>
</dbReference>
<evidence type="ECO:0000313" key="1">
    <source>
        <dbReference type="EMBL" id="ARN81725.1"/>
    </source>
</evidence>
<keyword evidence="2" id="KW-1185">Reference proteome</keyword>
<dbReference type="EMBL" id="CP019948">
    <property type="protein sequence ID" value="ARN81725.1"/>
    <property type="molecule type" value="Genomic_DNA"/>
</dbReference>
<dbReference type="STRING" id="655015.B1812_12290"/>
<protein>
    <submittedName>
        <fullName evidence="1">Uncharacterized protein</fullName>
    </submittedName>
</protein>
<proteinExistence type="predicted"/>
<evidence type="ECO:0000313" key="2">
    <source>
        <dbReference type="Proteomes" id="UP000193978"/>
    </source>
</evidence>
<dbReference type="AlphaFoldDB" id="A0A1W6MVX7"/>
<dbReference type="KEGG" id="mbry:B1812_12290"/>
<reference evidence="1 2" key="1">
    <citation type="submission" date="2017-02" db="EMBL/GenBank/DDBJ databases">
        <authorList>
            <person name="Peterson S.W."/>
        </authorList>
    </citation>
    <scope>NUCLEOTIDE SEQUENCE [LARGE SCALE GENOMIC DNA]</scope>
    <source>
        <strain evidence="1 2">S285</strain>
    </source>
</reference>